<dbReference type="EMBL" id="MU005769">
    <property type="protein sequence ID" value="KAF2710382.1"/>
    <property type="molecule type" value="Genomic_DNA"/>
</dbReference>
<proteinExistence type="predicted"/>
<dbReference type="AlphaFoldDB" id="A0A6G1KD32"/>
<organism evidence="2 3">
    <name type="scientific">Pleomassaria siparia CBS 279.74</name>
    <dbReference type="NCBI Taxonomy" id="1314801"/>
    <lineage>
        <taxon>Eukaryota</taxon>
        <taxon>Fungi</taxon>
        <taxon>Dikarya</taxon>
        <taxon>Ascomycota</taxon>
        <taxon>Pezizomycotina</taxon>
        <taxon>Dothideomycetes</taxon>
        <taxon>Pleosporomycetidae</taxon>
        <taxon>Pleosporales</taxon>
        <taxon>Pleomassariaceae</taxon>
        <taxon>Pleomassaria</taxon>
    </lineage>
</organism>
<dbReference type="PANTHER" id="PTHR24148:SF73">
    <property type="entry name" value="HET DOMAIN PROTEIN (AFU_ORTHOLOGUE AFUA_8G01020)"/>
    <property type="match status" value="1"/>
</dbReference>
<evidence type="ECO:0000313" key="3">
    <source>
        <dbReference type="Proteomes" id="UP000799428"/>
    </source>
</evidence>
<dbReference type="Proteomes" id="UP000799428">
    <property type="component" value="Unassembled WGS sequence"/>
</dbReference>
<sequence>MASTQVDTTCAGKFYKHQPLDVKKHQIRLLKLRNPPEHTMDHRLVTFDFESAPSYVALSYTWGEERPTGSVRIDGKRFEIRTNLLNFLRTYETHEYLWIDQICIDQSNPEERSHQCTPSTQQAALDFNNGVLSYPKHGRRDNGSSDDKKTFNRPTLALLHNSYFDQLWIVQELMLSKNVCILVEGNFWVSWESLSKKNEQLRDEIREMLPSTSWMVDAQYYRFIFAGHTPVSVTYYITLNVGKFCDKKCEDPRDKVYGLMALVQPSSQVEVDSAKSAHQVFLDTLMLMISEYWCMTPATPHNGYQVFRVTWTFEEAVKSSLSLARAIMGFTDLETFGLRSFVECIWERVLRDEDTAQSTGLKVDAETHCITSVDSEPETHQLSRNERLAETCDRWWYEFEGNRYYHDCREWSGKAKFYEYTASY</sequence>
<dbReference type="OrthoDB" id="194358at2759"/>
<accession>A0A6G1KD32</accession>
<gene>
    <name evidence="2" type="ORF">K504DRAFT_533336</name>
</gene>
<reference evidence="2" key="1">
    <citation type="journal article" date="2020" name="Stud. Mycol.">
        <title>101 Dothideomycetes genomes: a test case for predicting lifestyles and emergence of pathogens.</title>
        <authorList>
            <person name="Haridas S."/>
            <person name="Albert R."/>
            <person name="Binder M."/>
            <person name="Bloem J."/>
            <person name="Labutti K."/>
            <person name="Salamov A."/>
            <person name="Andreopoulos B."/>
            <person name="Baker S."/>
            <person name="Barry K."/>
            <person name="Bills G."/>
            <person name="Bluhm B."/>
            <person name="Cannon C."/>
            <person name="Castanera R."/>
            <person name="Culley D."/>
            <person name="Daum C."/>
            <person name="Ezra D."/>
            <person name="Gonzalez J."/>
            <person name="Henrissat B."/>
            <person name="Kuo A."/>
            <person name="Liang C."/>
            <person name="Lipzen A."/>
            <person name="Lutzoni F."/>
            <person name="Magnuson J."/>
            <person name="Mondo S."/>
            <person name="Nolan M."/>
            <person name="Ohm R."/>
            <person name="Pangilinan J."/>
            <person name="Park H.-J."/>
            <person name="Ramirez L."/>
            <person name="Alfaro M."/>
            <person name="Sun H."/>
            <person name="Tritt A."/>
            <person name="Yoshinaga Y."/>
            <person name="Zwiers L.-H."/>
            <person name="Turgeon B."/>
            <person name="Goodwin S."/>
            <person name="Spatafora J."/>
            <person name="Crous P."/>
            <person name="Grigoriev I."/>
        </authorList>
    </citation>
    <scope>NUCLEOTIDE SEQUENCE</scope>
    <source>
        <strain evidence="2">CBS 279.74</strain>
    </source>
</reference>
<evidence type="ECO:0000313" key="2">
    <source>
        <dbReference type="EMBL" id="KAF2710382.1"/>
    </source>
</evidence>
<name>A0A6G1KD32_9PLEO</name>
<dbReference type="PANTHER" id="PTHR24148">
    <property type="entry name" value="ANKYRIN REPEAT DOMAIN-CONTAINING PROTEIN 39 HOMOLOG-RELATED"/>
    <property type="match status" value="1"/>
</dbReference>
<keyword evidence="3" id="KW-1185">Reference proteome</keyword>
<evidence type="ECO:0000259" key="1">
    <source>
        <dbReference type="Pfam" id="PF06985"/>
    </source>
</evidence>
<dbReference type="Pfam" id="PF06985">
    <property type="entry name" value="HET"/>
    <property type="match status" value="1"/>
</dbReference>
<feature type="domain" description="Heterokaryon incompatibility" evidence="1">
    <location>
        <begin position="55"/>
        <end position="116"/>
    </location>
</feature>
<dbReference type="InterPro" id="IPR010730">
    <property type="entry name" value="HET"/>
</dbReference>
<dbReference type="InterPro" id="IPR052895">
    <property type="entry name" value="HetReg/Transcr_Mod"/>
</dbReference>
<protein>
    <recommendedName>
        <fullName evidence="1">Heterokaryon incompatibility domain-containing protein</fullName>
    </recommendedName>
</protein>